<gene>
    <name evidence="11" type="ORF">NECAME_17683</name>
</gene>
<reference evidence="12" key="1">
    <citation type="journal article" date="2014" name="Nat. Genet.">
        <title>Genome of the human hookworm Necator americanus.</title>
        <authorList>
            <person name="Tang Y.T."/>
            <person name="Gao X."/>
            <person name="Rosa B.A."/>
            <person name="Abubucker S."/>
            <person name="Hallsworth-Pepin K."/>
            <person name="Martin J."/>
            <person name="Tyagi R."/>
            <person name="Heizer E."/>
            <person name="Zhang X."/>
            <person name="Bhonagiri-Palsikar V."/>
            <person name="Minx P."/>
            <person name="Warren W.C."/>
            <person name="Wang Q."/>
            <person name="Zhan B."/>
            <person name="Hotez P.J."/>
            <person name="Sternberg P.W."/>
            <person name="Dougall A."/>
            <person name="Gaze S.T."/>
            <person name="Mulvenna J."/>
            <person name="Sotillo J."/>
            <person name="Ranganathan S."/>
            <person name="Rabelo E.M."/>
            <person name="Wilson R.K."/>
            <person name="Felgner P.L."/>
            <person name="Bethony J."/>
            <person name="Hawdon J.M."/>
            <person name="Gasser R.B."/>
            <person name="Loukas A."/>
            <person name="Mitreva M."/>
        </authorList>
    </citation>
    <scope>NUCLEOTIDE SEQUENCE [LARGE SCALE GENOMIC DNA]</scope>
</reference>
<keyword evidence="12" id="KW-1185">Reference proteome</keyword>
<evidence type="ECO:0000256" key="3">
    <source>
        <dbReference type="ARBA" id="ARBA00022833"/>
    </source>
</evidence>
<keyword evidence="1" id="KW-0479">Metal-binding</keyword>
<dbReference type="GO" id="GO:0008270">
    <property type="term" value="F:zinc ion binding"/>
    <property type="evidence" value="ECO:0007669"/>
    <property type="project" value="UniProtKB-KW"/>
</dbReference>
<evidence type="ECO:0000256" key="2">
    <source>
        <dbReference type="ARBA" id="ARBA00022771"/>
    </source>
</evidence>
<dbReference type="AlphaFoldDB" id="W2TNF8"/>
<keyword evidence="3" id="KW-0862">Zinc</keyword>
<dbReference type="GO" id="GO:0003700">
    <property type="term" value="F:DNA-binding transcription factor activity"/>
    <property type="evidence" value="ECO:0007669"/>
    <property type="project" value="InterPro"/>
</dbReference>
<keyword evidence="7 11" id="KW-0675">Receptor</keyword>
<evidence type="ECO:0000256" key="5">
    <source>
        <dbReference type="ARBA" id="ARBA00023125"/>
    </source>
</evidence>
<dbReference type="OrthoDB" id="5771769at2759"/>
<dbReference type="PRINTS" id="PR00398">
    <property type="entry name" value="STRDHORMONER"/>
</dbReference>
<sequence length="461" mass="53462">MLGVRNEPRRKRKFELMRSKKEAMNLAEIVRAGTDYDDSSNKLMIILAKDISHVTQTDLLMMLEWVRTLPCFPPLAVEDKVTLLRLTFIPSCRAVVQRQDTLCKRDNPCDVTQAARKACRACRYRKCLECGMSREALQPRRDLIGCRRVRSRPIPRTPSPAEVSATDPTKEYLLQLIERLTEIDQRIRQVACVLLFFTAYCIKRKFELMRSKKEAMNLAEIVRAGTDYDDSSNKLMIILAKDISHVTQTDLLMMLEWVRTLPCFPPLAVEDKVTLLRRFAVHHLVLEHGFFTASSNMEDVWLISNGTFMPRDVEVLPEEYRSSITPDRRWRQEKLYKHMTDTCIDEVATPLRQLQLLPQELVVLKIIMLFNCGNHTETSEISDESRKAVIAYRDQVISALFQYYQHICYQNYPERFGNLILMISGVTSAASAMLEGYQVMRLFKIVTFDRLSQELLFNRGS</sequence>
<keyword evidence="2" id="KW-0863">Zinc-finger</keyword>
<dbReference type="EMBL" id="KI658437">
    <property type="protein sequence ID" value="ETN82542.1"/>
    <property type="molecule type" value="Genomic_DNA"/>
</dbReference>
<organism evidence="11 12">
    <name type="scientific">Necator americanus</name>
    <name type="common">Human hookworm</name>
    <dbReference type="NCBI Taxonomy" id="51031"/>
    <lineage>
        <taxon>Eukaryota</taxon>
        <taxon>Metazoa</taxon>
        <taxon>Ecdysozoa</taxon>
        <taxon>Nematoda</taxon>
        <taxon>Chromadorea</taxon>
        <taxon>Rhabditida</taxon>
        <taxon>Rhabditina</taxon>
        <taxon>Rhabditomorpha</taxon>
        <taxon>Strongyloidea</taxon>
        <taxon>Ancylostomatidae</taxon>
        <taxon>Bunostominae</taxon>
        <taxon>Necator</taxon>
    </lineage>
</organism>
<dbReference type="CDD" id="cd06157">
    <property type="entry name" value="NR_LBD"/>
    <property type="match status" value="1"/>
</dbReference>
<dbReference type="Pfam" id="PF00104">
    <property type="entry name" value="Hormone_recep"/>
    <property type="match status" value="1"/>
</dbReference>
<evidence type="ECO:0000313" key="12">
    <source>
        <dbReference type="Proteomes" id="UP000053676"/>
    </source>
</evidence>
<keyword evidence="4" id="KW-0805">Transcription regulation</keyword>
<keyword evidence="5" id="KW-0238">DNA-binding</keyword>
<dbReference type="PROSITE" id="PS51030">
    <property type="entry name" value="NUCLEAR_REC_DBD_2"/>
    <property type="match status" value="1"/>
</dbReference>
<feature type="domain" description="Nuclear receptor" evidence="9">
    <location>
        <begin position="93"/>
        <end position="139"/>
    </location>
</feature>
<keyword evidence="6" id="KW-0804">Transcription</keyword>
<dbReference type="SUPFAM" id="SSF57716">
    <property type="entry name" value="Glucocorticoid receptor-like (DNA-binding domain)"/>
    <property type="match status" value="1"/>
</dbReference>
<dbReference type="PANTHER" id="PTHR46587">
    <property type="entry name" value="NUCLEAR HORMONE RECEPTOR FAMILY"/>
    <property type="match status" value="1"/>
</dbReference>
<dbReference type="InterPro" id="IPR013088">
    <property type="entry name" value="Znf_NHR/GATA"/>
</dbReference>
<dbReference type="InterPro" id="IPR035500">
    <property type="entry name" value="NHR-like_dom_sf"/>
</dbReference>
<evidence type="ECO:0000259" key="9">
    <source>
        <dbReference type="PROSITE" id="PS51030"/>
    </source>
</evidence>
<evidence type="ECO:0000256" key="1">
    <source>
        <dbReference type="ARBA" id="ARBA00022723"/>
    </source>
</evidence>
<dbReference type="InterPro" id="IPR001723">
    <property type="entry name" value="Nuclear_hrmn_rcpt"/>
</dbReference>
<feature type="domain" description="NR LBD" evidence="10">
    <location>
        <begin position="172"/>
        <end position="459"/>
    </location>
</feature>
<evidence type="ECO:0000256" key="6">
    <source>
        <dbReference type="ARBA" id="ARBA00023163"/>
    </source>
</evidence>
<dbReference type="PANTHER" id="PTHR46587:SF7">
    <property type="entry name" value="NUCLEAR HORMONE RECEPTOR FAMILY MEMBER NHR-19"/>
    <property type="match status" value="1"/>
</dbReference>
<evidence type="ECO:0000259" key="10">
    <source>
        <dbReference type="PROSITE" id="PS51843"/>
    </source>
</evidence>
<evidence type="ECO:0000313" key="11">
    <source>
        <dbReference type="EMBL" id="ETN82542.1"/>
    </source>
</evidence>
<dbReference type="Gene3D" id="3.30.50.10">
    <property type="entry name" value="Erythroid Transcription Factor GATA-1, subunit A"/>
    <property type="match status" value="1"/>
</dbReference>
<evidence type="ECO:0000256" key="4">
    <source>
        <dbReference type="ARBA" id="ARBA00023015"/>
    </source>
</evidence>
<dbReference type="STRING" id="51031.W2TNF8"/>
<evidence type="ECO:0000256" key="7">
    <source>
        <dbReference type="ARBA" id="ARBA00023170"/>
    </source>
</evidence>
<dbReference type="InterPro" id="IPR000536">
    <property type="entry name" value="Nucl_hrmn_rcpt_lig-bd"/>
</dbReference>
<dbReference type="GO" id="GO:0043565">
    <property type="term" value="F:sequence-specific DNA binding"/>
    <property type="evidence" value="ECO:0007669"/>
    <property type="project" value="InterPro"/>
</dbReference>
<keyword evidence="8" id="KW-0539">Nucleus</keyword>
<dbReference type="Proteomes" id="UP000053676">
    <property type="component" value="Unassembled WGS sequence"/>
</dbReference>
<accession>W2TNF8</accession>
<evidence type="ECO:0000256" key="8">
    <source>
        <dbReference type="ARBA" id="ARBA00023242"/>
    </source>
</evidence>
<dbReference type="SUPFAM" id="SSF48508">
    <property type="entry name" value="Nuclear receptor ligand-binding domain"/>
    <property type="match status" value="2"/>
</dbReference>
<dbReference type="SMART" id="SM00430">
    <property type="entry name" value="HOLI"/>
    <property type="match status" value="1"/>
</dbReference>
<dbReference type="InterPro" id="IPR001628">
    <property type="entry name" value="Znf_hrmn_rcpt"/>
</dbReference>
<dbReference type="Pfam" id="PF00105">
    <property type="entry name" value="zf-C4"/>
    <property type="match status" value="1"/>
</dbReference>
<proteinExistence type="predicted"/>
<dbReference type="KEGG" id="nai:NECAME_17683"/>
<dbReference type="SMART" id="SM00399">
    <property type="entry name" value="ZnF_C4"/>
    <property type="match status" value="1"/>
</dbReference>
<dbReference type="PROSITE" id="PS51843">
    <property type="entry name" value="NR_LBD"/>
    <property type="match status" value="1"/>
</dbReference>
<protein>
    <submittedName>
        <fullName evidence="11">Ligand-binding domain of nuclear hormone receptor</fullName>
    </submittedName>
</protein>
<dbReference type="OMA" id="ITNGTCM"/>
<name>W2TNF8_NECAM</name>
<dbReference type="Gene3D" id="1.10.565.10">
    <property type="entry name" value="Retinoid X Receptor"/>
    <property type="match status" value="2"/>
</dbReference>